<dbReference type="SUPFAM" id="SSF56935">
    <property type="entry name" value="Porins"/>
    <property type="match status" value="1"/>
</dbReference>
<name>A0A347UDQ5_9RHOB</name>
<dbReference type="EMBL" id="CP032125">
    <property type="protein sequence ID" value="AXX96983.1"/>
    <property type="molecule type" value="Genomic_DNA"/>
</dbReference>
<comment type="subcellular location">
    <subcellularLocation>
        <location evidence="1">Cell outer membrane</location>
        <topology evidence="1">Multi-pass membrane protein</topology>
    </subcellularLocation>
</comment>
<evidence type="ECO:0000256" key="4">
    <source>
        <dbReference type="ARBA" id="ARBA00022692"/>
    </source>
</evidence>
<evidence type="ECO:0000256" key="3">
    <source>
        <dbReference type="ARBA" id="ARBA00022452"/>
    </source>
</evidence>
<keyword evidence="5" id="KW-0732">Signal</keyword>
<evidence type="ECO:0000256" key="6">
    <source>
        <dbReference type="ARBA" id="ARBA00023136"/>
    </source>
</evidence>
<dbReference type="GO" id="GO:0009279">
    <property type="term" value="C:cell outer membrane"/>
    <property type="evidence" value="ECO:0007669"/>
    <property type="project" value="UniProtKB-SubCell"/>
</dbReference>
<dbReference type="KEGG" id="pamo:BAR1_02980"/>
<sequence>MILATPAMATEGMFALGFSTNQRAMGGAGVAYGYEAMSATLNPANAANVGHEMQFGLDIFSPNRGFTQAPGPRVESNSNYFPVPNFSYNKPLDNGKVFNISVYGNGGMNTDYPINMFGVGSPTGIDLSQMFISATYAGKSGNLSWGISPTVVIQTFRANGLPFGSGRDWSYGGGLRAGIVYEASPQLSLGLSGSTKMNMTKFDKYANLFENRGEFDVPGSITAGLAYKANSKLTMMLDVQRIFYSGVDAISNPVGPPPFGTPGGPGFGWDDINVLKLGLEYKANDTMTWRAGYAYSENPVGPEDVSMGILAPGVVTHHLTVGGTYSFNPSNSIDFAIEYAPENTVTGGPITLDMSQFSVSVGWTRKF</sequence>
<gene>
    <name evidence="8" type="ORF">BAR1_02980</name>
</gene>
<keyword evidence="3" id="KW-1134">Transmembrane beta strand</keyword>
<organism evidence="8 9">
    <name type="scientific">Profundibacter amoris</name>
    <dbReference type="NCBI Taxonomy" id="2171755"/>
    <lineage>
        <taxon>Bacteria</taxon>
        <taxon>Pseudomonadati</taxon>
        <taxon>Pseudomonadota</taxon>
        <taxon>Alphaproteobacteria</taxon>
        <taxon>Rhodobacterales</taxon>
        <taxon>Paracoccaceae</taxon>
        <taxon>Profundibacter</taxon>
    </lineage>
</organism>
<protein>
    <submittedName>
        <fullName evidence="8">Hydrocarbon degradation protein</fullName>
    </submittedName>
</protein>
<evidence type="ECO:0000256" key="7">
    <source>
        <dbReference type="ARBA" id="ARBA00023237"/>
    </source>
</evidence>
<comment type="similarity">
    <text evidence="2">Belongs to the OmpP1/FadL family.</text>
</comment>
<dbReference type="Pfam" id="PF03349">
    <property type="entry name" value="Toluene_X"/>
    <property type="match status" value="1"/>
</dbReference>
<keyword evidence="4" id="KW-0812">Transmembrane</keyword>
<dbReference type="AlphaFoldDB" id="A0A347UDQ5"/>
<keyword evidence="6" id="KW-0472">Membrane</keyword>
<evidence type="ECO:0000313" key="9">
    <source>
        <dbReference type="Proteomes" id="UP000261704"/>
    </source>
</evidence>
<evidence type="ECO:0000313" key="8">
    <source>
        <dbReference type="EMBL" id="AXX96983.1"/>
    </source>
</evidence>
<reference evidence="8 9" key="1">
    <citation type="submission" date="2018-09" db="EMBL/GenBank/DDBJ databases">
        <title>Profundibacter amoris BAR1 gen. nov., sp. nov., a new member of the Roseobacter clade isolated at Lokis Castle Vent Field on the Arctic Mid-Oceanic Ridge.</title>
        <authorList>
            <person name="Le Moine Bauer S."/>
            <person name="Sjoeberg A.G."/>
            <person name="L'Haridon S."/>
            <person name="Stokke R."/>
            <person name="Roalkvam I."/>
            <person name="Steen I.H."/>
            <person name="Dahle H."/>
        </authorList>
    </citation>
    <scope>NUCLEOTIDE SEQUENCE [LARGE SCALE GENOMIC DNA]</scope>
    <source>
        <strain evidence="8 9">BAR1</strain>
    </source>
</reference>
<dbReference type="Gene3D" id="2.40.160.60">
    <property type="entry name" value="Outer membrane protein transport protein (OMPP1/FadL/TodX)"/>
    <property type="match status" value="1"/>
</dbReference>
<evidence type="ECO:0000256" key="5">
    <source>
        <dbReference type="ARBA" id="ARBA00022729"/>
    </source>
</evidence>
<dbReference type="InterPro" id="IPR005017">
    <property type="entry name" value="OMPP1/FadL/TodX"/>
</dbReference>
<keyword evidence="7" id="KW-0998">Cell outer membrane</keyword>
<dbReference type="Proteomes" id="UP000261704">
    <property type="component" value="Chromosome"/>
</dbReference>
<dbReference type="GO" id="GO:0015483">
    <property type="term" value="F:long-chain fatty acid transporting porin activity"/>
    <property type="evidence" value="ECO:0007669"/>
    <property type="project" value="TreeGrafter"/>
</dbReference>
<evidence type="ECO:0000256" key="2">
    <source>
        <dbReference type="ARBA" id="ARBA00008163"/>
    </source>
</evidence>
<evidence type="ECO:0000256" key="1">
    <source>
        <dbReference type="ARBA" id="ARBA00004571"/>
    </source>
</evidence>
<keyword evidence="9" id="KW-1185">Reference proteome</keyword>
<dbReference type="PANTHER" id="PTHR35093">
    <property type="entry name" value="OUTER MEMBRANE PROTEIN NMB0088-RELATED"/>
    <property type="match status" value="1"/>
</dbReference>
<accession>A0A347UDQ5</accession>
<dbReference type="OrthoDB" id="9922at2"/>
<proteinExistence type="inferred from homology"/>
<dbReference type="PANTHER" id="PTHR35093:SF8">
    <property type="entry name" value="OUTER MEMBRANE PROTEIN NMB0088-RELATED"/>
    <property type="match status" value="1"/>
</dbReference>